<dbReference type="Gene3D" id="3.30.70.660">
    <property type="entry name" value="Pseudouridine synthase I, catalytic domain, C-terminal subdomain"/>
    <property type="match status" value="1"/>
</dbReference>
<dbReference type="PANTHER" id="PTHR11142:SF0">
    <property type="entry name" value="TRNA PSEUDOURIDINE SYNTHASE-LIKE 1"/>
    <property type="match status" value="1"/>
</dbReference>
<comment type="catalytic activity">
    <reaction evidence="4 7">
        <text>uridine(38/39/40) in tRNA = pseudouridine(38/39/40) in tRNA</text>
        <dbReference type="Rhea" id="RHEA:22376"/>
        <dbReference type="Rhea" id="RHEA-COMP:10085"/>
        <dbReference type="Rhea" id="RHEA-COMP:10087"/>
        <dbReference type="ChEBI" id="CHEBI:65314"/>
        <dbReference type="ChEBI" id="CHEBI:65315"/>
        <dbReference type="EC" id="5.4.99.12"/>
    </reaction>
</comment>
<dbReference type="InterPro" id="IPR020103">
    <property type="entry name" value="PsdUridine_synth_cat_dom_sf"/>
</dbReference>
<dbReference type="EC" id="5.4.99.12" evidence="4"/>
<feature type="domain" description="Pseudouridine synthase I TruA alpha/beta" evidence="8">
    <location>
        <begin position="8"/>
        <end position="103"/>
    </location>
</feature>
<dbReference type="NCBIfam" id="TIGR00071">
    <property type="entry name" value="hisT_truA"/>
    <property type="match status" value="1"/>
</dbReference>
<evidence type="ECO:0000256" key="5">
    <source>
        <dbReference type="PIRSR" id="PIRSR001430-1"/>
    </source>
</evidence>
<sequence length="258" mass="29953">MKRIKCTVAYDGTLFNGYQRQPGQRTVQGEIEAALEKISKQPVTIHSSGRTDTGVHAYGQVFHFDSVVNMDGSRYVRALNSILPEDIYIIDSQEVHPEFHSRYHGKVKEYRYRLSLNEYNPMKRNYVYYHRFSLDVEKMREAMTYLLGTHNFTSFCGNLDDIDKVRTIYQADLIDEDGELTFIFVGNGFLRYMIRIMVGTLIQIGEGKKKPEDIKTIIEAKNRKLAGHTAKPQGLYLQRVDYPEEMLKPLTDYVDNEK</sequence>
<organism evidence="9 10">
    <name type="scientific">Turicibacter sanguinis</name>
    <dbReference type="NCBI Taxonomy" id="154288"/>
    <lineage>
        <taxon>Bacteria</taxon>
        <taxon>Bacillati</taxon>
        <taxon>Bacillota</taxon>
        <taxon>Erysipelotrichia</taxon>
        <taxon>Erysipelotrichales</taxon>
        <taxon>Turicibacteraceae</taxon>
        <taxon>Turicibacter</taxon>
    </lineage>
</organism>
<evidence type="ECO:0000256" key="7">
    <source>
        <dbReference type="RuleBase" id="RU003792"/>
    </source>
</evidence>
<comment type="subunit">
    <text evidence="4">Homodimer.</text>
</comment>
<dbReference type="CDD" id="cd02570">
    <property type="entry name" value="PseudoU_synth_EcTruA"/>
    <property type="match status" value="1"/>
</dbReference>
<comment type="function">
    <text evidence="4">Formation of pseudouridine at positions 38, 39 and 40 in the anticodon stem and loop of transfer RNAs.</text>
</comment>
<dbReference type="GO" id="GO:0003723">
    <property type="term" value="F:RNA binding"/>
    <property type="evidence" value="ECO:0007669"/>
    <property type="project" value="InterPro"/>
</dbReference>
<protein>
    <recommendedName>
        <fullName evidence="4">tRNA pseudouridine synthase A</fullName>
        <ecNumber evidence="4">5.4.99.12</ecNumber>
    </recommendedName>
    <alternativeName>
        <fullName evidence="4">tRNA pseudouridine(38-40) synthase</fullName>
    </alternativeName>
    <alternativeName>
        <fullName evidence="4">tRNA pseudouridylate synthase I</fullName>
    </alternativeName>
    <alternativeName>
        <fullName evidence="4">tRNA-uridine isomerase I</fullName>
    </alternativeName>
</protein>
<dbReference type="OrthoDB" id="9811823at2"/>
<dbReference type="GO" id="GO:0031119">
    <property type="term" value="P:tRNA pseudouridine synthesis"/>
    <property type="evidence" value="ECO:0007669"/>
    <property type="project" value="UniProtKB-UniRule"/>
</dbReference>
<dbReference type="PANTHER" id="PTHR11142">
    <property type="entry name" value="PSEUDOURIDYLATE SYNTHASE"/>
    <property type="match status" value="1"/>
</dbReference>
<feature type="domain" description="Pseudouridine synthase I TruA alpha/beta" evidence="8">
    <location>
        <begin position="142"/>
        <end position="243"/>
    </location>
</feature>
<dbReference type="HAMAP" id="MF_00171">
    <property type="entry name" value="TruA"/>
    <property type="match status" value="1"/>
</dbReference>
<dbReference type="PIRSF" id="PIRSF001430">
    <property type="entry name" value="tRNA_psdUrid_synth"/>
    <property type="match status" value="1"/>
</dbReference>
<dbReference type="RefSeq" id="WP_006783711.1">
    <property type="nucleotide sequence ID" value="NZ_CAJJOK010000025.1"/>
</dbReference>
<dbReference type="AlphaFoldDB" id="A0A9X5APV4"/>
<comment type="caution">
    <text evidence="4">Lacks conserved residue(s) required for the propagation of feature annotation.</text>
</comment>
<dbReference type="SUPFAM" id="SSF55120">
    <property type="entry name" value="Pseudouridine synthase"/>
    <property type="match status" value="1"/>
</dbReference>
<dbReference type="InterPro" id="IPR001406">
    <property type="entry name" value="PsdUridine_synth_TruA"/>
</dbReference>
<accession>A0A9X5APV4</accession>
<dbReference type="InterPro" id="IPR020097">
    <property type="entry name" value="PsdUridine_synth_TruA_a/b_dom"/>
</dbReference>
<dbReference type="Proteomes" id="UP000487649">
    <property type="component" value="Unassembled WGS sequence"/>
</dbReference>
<evidence type="ECO:0000256" key="6">
    <source>
        <dbReference type="PIRSR" id="PIRSR001430-2"/>
    </source>
</evidence>
<comment type="similarity">
    <text evidence="1 4 7">Belongs to the tRNA pseudouridine synthase TruA family.</text>
</comment>
<dbReference type="InterPro" id="IPR020094">
    <property type="entry name" value="TruA/RsuA/RluB/E/F_N"/>
</dbReference>
<reference evidence="9 10" key="1">
    <citation type="journal article" date="2019" name="Nat. Med.">
        <title>A library of human gut bacterial isolates paired with longitudinal multiomics data enables mechanistic microbiome research.</title>
        <authorList>
            <person name="Poyet M."/>
            <person name="Groussin M."/>
            <person name="Gibbons S.M."/>
            <person name="Avila-Pacheco J."/>
            <person name="Jiang X."/>
            <person name="Kearney S.M."/>
            <person name="Perrotta A.R."/>
            <person name="Berdy B."/>
            <person name="Zhao S."/>
            <person name="Lieberman T.D."/>
            <person name="Swanson P.K."/>
            <person name="Smith M."/>
            <person name="Roesemann S."/>
            <person name="Alexander J.E."/>
            <person name="Rich S.A."/>
            <person name="Livny J."/>
            <person name="Vlamakis H."/>
            <person name="Clish C."/>
            <person name="Bullock K."/>
            <person name="Deik A."/>
            <person name="Scott J."/>
            <person name="Pierce K.A."/>
            <person name="Xavier R.J."/>
            <person name="Alm E.J."/>
        </authorList>
    </citation>
    <scope>NUCLEOTIDE SEQUENCE [LARGE SCALE GENOMIC DNA]</scope>
    <source>
        <strain evidence="9 10">BIOML-A198</strain>
    </source>
</reference>
<dbReference type="Pfam" id="PF01416">
    <property type="entry name" value="PseudoU_synth_1"/>
    <property type="match status" value="2"/>
</dbReference>
<keyword evidence="2 4" id="KW-0819">tRNA processing</keyword>
<evidence type="ECO:0000313" key="9">
    <source>
        <dbReference type="EMBL" id="MTK21916.1"/>
    </source>
</evidence>
<evidence type="ECO:0000256" key="4">
    <source>
        <dbReference type="HAMAP-Rule" id="MF_00171"/>
    </source>
</evidence>
<evidence type="ECO:0000313" key="10">
    <source>
        <dbReference type="Proteomes" id="UP000487649"/>
    </source>
</evidence>
<comment type="caution">
    <text evidence="9">The sequence shown here is derived from an EMBL/GenBank/DDBJ whole genome shotgun (WGS) entry which is preliminary data.</text>
</comment>
<dbReference type="EMBL" id="WMQE01000025">
    <property type="protein sequence ID" value="MTK21916.1"/>
    <property type="molecule type" value="Genomic_DNA"/>
</dbReference>
<feature type="active site" description="Nucleophile" evidence="4 5">
    <location>
        <position position="52"/>
    </location>
</feature>
<evidence type="ECO:0000256" key="1">
    <source>
        <dbReference type="ARBA" id="ARBA00009375"/>
    </source>
</evidence>
<dbReference type="Gene3D" id="3.30.70.580">
    <property type="entry name" value="Pseudouridine synthase I, catalytic domain, N-terminal subdomain"/>
    <property type="match status" value="1"/>
</dbReference>
<gene>
    <name evidence="4 9" type="primary">truA</name>
    <name evidence="9" type="ORF">GMA92_10860</name>
</gene>
<evidence type="ECO:0000256" key="2">
    <source>
        <dbReference type="ARBA" id="ARBA00022694"/>
    </source>
</evidence>
<dbReference type="FunFam" id="3.30.70.580:FF:000001">
    <property type="entry name" value="tRNA pseudouridine synthase A"/>
    <property type="match status" value="1"/>
</dbReference>
<feature type="binding site" evidence="4 6">
    <location>
        <position position="110"/>
    </location>
    <ligand>
        <name>substrate</name>
    </ligand>
</feature>
<dbReference type="GO" id="GO:0160147">
    <property type="term" value="F:tRNA pseudouridine(38-40) synthase activity"/>
    <property type="evidence" value="ECO:0007669"/>
    <property type="project" value="UniProtKB-EC"/>
</dbReference>
<name>A0A9X5APV4_9FIRM</name>
<dbReference type="InterPro" id="IPR020095">
    <property type="entry name" value="PsdUridine_synth_TruA_C"/>
</dbReference>
<evidence type="ECO:0000259" key="8">
    <source>
        <dbReference type="Pfam" id="PF01416"/>
    </source>
</evidence>
<proteinExistence type="inferred from homology"/>
<keyword evidence="3 4" id="KW-0413">Isomerase</keyword>
<evidence type="ECO:0000256" key="3">
    <source>
        <dbReference type="ARBA" id="ARBA00023235"/>
    </source>
</evidence>